<dbReference type="KEGG" id="cel:CELE_F54B8.5"/>
<dbReference type="EMBL" id="BX284605">
    <property type="protein sequence ID" value="CAB07627.1"/>
    <property type="molecule type" value="Genomic_DNA"/>
</dbReference>
<dbReference type="PhylomeDB" id="O45563"/>
<reference evidence="2 3" key="1">
    <citation type="journal article" date="1998" name="Science">
        <title>Genome sequence of the nematode C. elegans: a platform for investigating biology.</title>
        <authorList>
            <consortium name="The C. elegans sequencing consortium"/>
            <person name="Sulson J.E."/>
            <person name="Waterston R."/>
        </authorList>
    </citation>
    <scope>NUCLEOTIDE SEQUENCE [LARGE SCALE GENOMIC DNA]</scope>
    <source>
        <strain evidence="2 3">Bristol N2</strain>
    </source>
</reference>
<sequence>MNFSFLFFIFAFLIGLNKGSVCLTRRTDWGQLGAIFTNPVCDVWCRIRQCGPGQCKEDPMTSDEAQCVCEKCYRDSYGNAIYPGNNGLQ</sequence>
<dbReference type="PaxDb" id="6239-F54B8.5"/>
<keyword evidence="1" id="KW-0732">Signal</keyword>
<dbReference type="HOGENOM" id="CLU_160201_0_0_1"/>
<dbReference type="Proteomes" id="UP000001940">
    <property type="component" value="Chromosome V"/>
</dbReference>
<dbReference type="GO" id="GO:0045087">
    <property type="term" value="P:innate immune response"/>
    <property type="evidence" value="ECO:0000315"/>
    <property type="project" value="WormBase"/>
</dbReference>
<name>O45563_CAEEL</name>
<accession>O45563</accession>
<dbReference type="AGR" id="WB:WBGene00000014"/>
<evidence type="ECO:0000256" key="1">
    <source>
        <dbReference type="SAM" id="SignalP"/>
    </source>
</evidence>
<dbReference type="STRING" id="6239.F54B8.5.1"/>
<dbReference type="GO" id="GO:0050829">
    <property type="term" value="P:defense response to Gram-negative bacterium"/>
    <property type="evidence" value="ECO:0000315"/>
    <property type="project" value="WormBase"/>
</dbReference>
<feature type="signal peptide" evidence="1">
    <location>
        <begin position="1"/>
        <end position="19"/>
    </location>
</feature>
<proteinExistence type="predicted"/>
<dbReference type="InParanoid" id="O45563"/>
<dbReference type="PIR" id="T22622">
    <property type="entry name" value="T22622"/>
</dbReference>
<dbReference type="UCSC" id="F54B8.5">
    <property type="organism name" value="c. elegans"/>
</dbReference>
<evidence type="ECO:0000313" key="2">
    <source>
        <dbReference type="EMBL" id="CAB07627.1"/>
    </source>
</evidence>
<dbReference type="RefSeq" id="NP_506950.1">
    <property type="nucleotide sequence ID" value="NM_074549.1"/>
</dbReference>
<dbReference type="WormBase" id="F54B8.5">
    <property type="protein sequence ID" value="CE16107"/>
    <property type="gene ID" value="WBGene00000014"/>
    <property type="gene designation" value="abf-3"/>
</dbReference>
<organism evidence="2 3">
    <name type="scientific">Caenorhabditis elegans</name>
    <dbReference type="NCBI Taxonomy" id="6239"/>
    <lineage>
        <taxon>Eukaryota</taxon>
        <taxon>Metazoa</taxon>
        <taxon>Ecdysozoa</taxon>
        <taxon>Nematoda</taxon>
        <taxon>Chromadorea</taxon>
        <taxon>Rhabditida</taxon>
        <taxon>Rhabditina</taxon>
        <taxon>Rhabditomorpha</taxon>
        <taxon>Rhabditoidea</taxon>
        <taxon>Rhabditidae</taxon>
        <taxon>Peloderinae</taxon>
        <taxon>Caenorhabditis</taxon>
    </lineage>
</organism>
<dbReference type="AlphaFoldDB" id="O45563"/>
<evidence type="ECO:0000313" key="3">
    <source>
        <dbReference type="Proteomes" id="UP000001940"/>
    </source>
</evidence>
<keyword evidence="3" id="KW-1185">Reference proteome</keyword>
<dbReference type="GeneID" id="186202"/>
<evidence type="ECO:0000313" key="4">
    <source>
        <dbReference type="WormBase" id="F54B8.5"/>
    </source>
</evidence>
<feature type="chain" id="PRO_5004158672" evidence="1">
    <location>
        <begin position="20"/>
        <end position="89"/>
    </location>
</feature>
<dbReference type="OrthoDB" id="5773848at2759"/>
<dbReference type="CTD" id="186202"/>
<protein>
    <submittedName>
        <fullName evidence="2">AntiBacterial Factor related</fullName>
    </submittedName>
</protein>
<gene>
    <name evidence="2 4" type="primary">abf-3</name>
    <name evidence="2" type="ORF">CELE_F54B8.5</name>
    <name evidence="4" type="ORF">F54B8.5</name>
</gene>